<dbReference type="RefSeq" id="XP_025472513.1">
    <property type="nucleotide sequence ID" value="XM_025615355.1"/>
</dbReference>
<gene>
    <name evidence="2" type="ORF">BO94DRAFT_580908</name>
</gene>
<protein>
    <submittedName>
        <fullName evidence="2">Uncharacterized protein</fullName>
    </submittedName>
</protein>
<keyword evidence="3" id="KW-1185">Reference proteome</keyword>
<proteinExistence type="predicted"/>
<accession>A0A317XDF6</accession>
<dbReference type="GeneID" id="37117498"/>
<feature type="region of interest" description="Disordered" evidence="1">
    <location>
        <begin position="32"/>
        <end position="67"/>
    </location>
</feature>
<evidence type="ECO:0000313" key="2">
    <source>
        <dbReference type="EMBL" id="PWY95752.1"/>
    </source>
</evidence>
<organism evidence="2 3">
    <name type="scientific">Aspergillus sclerotioniger CBS 115572</name>
    <dbReference type="NCBI Taxonomy" id="1450535"/>
    <lineage>
        <taxon>Eukaryota</taxon>
        <taxon>Fungi</taxon>
        <taxon>Dikarya</taxon>
        <taxon>Ascomycota</taxon>
        <taxon>Pezizomycotina</taxon>
        <taxon>Eurotiomycetes</taxon>
        <taxon>Eurotiomycetidae</taxon>
        <taxon>Eurotiales</taxon>
        <taxon>Aspergillaceae</taxon>
        <taxon>Aspergillus</taxon>
        <taxon>Aspergillus subgen. Circumdati</taxon>
    </lineage>
</organism>
<dbReference type="AlphaFoldDB" id="A0A317XDF6"/>
<dbReference type="EMBL" id="MSFK01000002">
    <property type="protein sequence ID" value="PWY95752.1"/>
    <property type="molecule type" value="Genomic_DNA"/>
</dbReference>
<reference evidence="2 3" key="1">
    <citation type="submission" date="2016-12" db="EMBL/GenBank/DDBJ databases">
        <title>The genomes of Aspergillus section Nigri reveals drivers in fungal speciation.</title>
        <authorList>
            <consortium name="DOE Joint Genome Institute"/>
            <person name="Vesth T.C."/>
            <person name="Nybo J."/>
            <person name="Theobald S."/>
            <person name="Brandl J."/>
            <person name="Frisvad J.C."/>
            <person name="Nielsen K.F."/>
            <person name="Lyhne E.K."/>
            <person name="Kogle M.E."/>
            <person name="Kuo A."/>
            <person name="Riley R."/>
            <person name="Clum A."/>
            <person name="Nolan M."/>
            <person name="Lipzen A."/>
            <person name="Salamov A."/>
            <person name="Henrissat B."/>
            <person name="Wiebenga A."/>
            <person name="De Vries R.P."/>
            <person name="Grigoriev I.V."/>
            <person name="Mortensen U.H."/>
            <person name="Andersen M.R."/>
            <person name="Baker S.E."/>
        </authorList>
    </citation>
    <scope>NUCLEOTIDE SEQUENCE [LARGE SCALE GENOMIC DNA]</scope>
    <source>
        <strain evidence="2 3">CBS 115572</strain>
    </source>
</reference>
<sequence length="94" mass="9979">MSSKRVSEARGQRGVQGAWNHQAQSALFLPAPAGSEFTRPGRIPGQATHTGDPHSKRSQAQSGWPNSAAIDALATNVAGALFVGWRRVEVSRDS</sequence>
<evidence type="ECO:0000313" key="3">
    <source>
        <dbReference type="Proteomes" id="UP000246702"/>
    </source>
</evidence>
<comment type="caution">
    <text evidence="2">The sequence shown here is derived from an EMBL/GenBank/DDBJ whole genome shotgun (WGS) entry which is preliminary data.</text>
</comment>
<evidence type="ECO:0000256" key="1">
    <source>
        <dbReference type="SAM" id="MobiDB-lite"/>
    </source>
</evidence>
<name>A0A317XDF6_9EURO</name>
<dbReference type="Proteomes" id="UP000246702">
    <property type="component" value="Unassembled WGS sequence"/>
</dbReference>